<evidence type="ECO:0000313" key="1">
    <source>
        <dbReference type="EMBL" id="DAE20541.1"/>
    </source>
</evidence>
<reference evidence="1" key="1">
    <citation type="journal article" date="2021" name="Proc. Natl. Acad. Sci. U.S.A.">
        <title>A Catalog of Tens of Thousands of Viruses from Human Metagenomes Reveals Hidden Associations with Chronic Diseases.</title>
        <authorList>
            <person name="Tisza M.J."/>
            <person name="Buck C.B."/>
        </authorList>
    </citation>
    <scope>NUCLEOTIDE SEQUENCE</scope>
    <source>
        <strain evidence="1">CtSH72</strain>
    </source>
</reference>
<accession>A0A8S5QP64</accession>
<protein>
    <submittedName>
        <fullName evidence="1">Uncharacterized protein</fullName>
    </submittedName>
</protein>
<proteinExistence type="predicted"/>
<dbReference type="EMBL" id="BK015697">
    <property type="protein sequence ID" value="DAE20541.1"/>
    <property type="molecule type" value="Genomic_DNA"/>
</dbReference>
<organism evidence="1">
    <name type="scientific">Caudovirales sp. ctSH72</name>
    <dbReference type="NCBI Taxonomy" id="2826773"/>
    <lineage>
        <taxon>Viruses</taxon>
        <taxon>Duplodnaviria</taxon>
        <taxon>Heunggongvirae</taxon>
        <taxon>Uroviricota</taxon>
        <taxon>Caudoviricetes</taxon>
    </lineage>
</organism>
<sequence length="59" mass="6621">MNANEIMEAIKSLASCQGSYARLYEYIKENGDGGALLNYLAMQNFKDKVDMVMFIEGGY</sequence>
<name>A0A8S5QP64_9CAUD</name>